<dbReference type="HOGENOM" id="CLU_000445_107_16_7"/>
<evidence type="ECO:0000256" key="3">
    <source>
        <dbReference type="PROSITE-ProRule" id="PRU00284"/>
    </source>
</evidence>
<dbReference type="PROSITE" id="PS51753">
    <property type="entry name" value="HBM"/>
    <property type="match status" value="1"/>
</dbReference>
<proteinExistence type="inferred from homology"/>
<evidence type="ECO:0000313" key="10">
    <source>
        <dbReference type="Proteomes" id="UP000009173"/>
    </source>
</evidence>
<keyword evidence="3" id="KW-0807">Transducer</keyword>
<feature type="domain" description="Methyl-accepting transducer" evidence="6">
    <location>
        <begin position="437"/>
        <end position="652"/>
    </location>
</feature>
<reference evidence="10" key="1">
    <citation type="journal article" date="2009" name="Environ. Microbiol.">
        <title>Contribution of mobile genetic elements to Desulfovibrio vulgaris genome plasticity.</title>
        <authorList>
            <person name="Walker C.B."/>
            <person name="Stolyar S."/>
            <person name="Chivian D."/>
            <person name="Pinel N."/>
            <person name="Gabster J.A."/>
            <person name="Dehal P.S."/>
            <person name="He Z."/>
            <person name="Yang Z.K."/>
            <person name="Yen H.C."/>
            <person name="Zhou J."/>
            <person name="Wall J.D."/>
            <person name="Hazen T.C."/>
            <person name="Arkin A.P."/>
            <person name="Stahl D.A."/>
        </authorList>
    </citation>
    <scope>NUCLEOTIDE SEQUENCE [LARGE SCALE GENOMIC DNA]</scope>
    <source>
        <strain evidence="10">DP4</strain>
    </source>
</reference>
<dbReference type="Gene3D" id="6.10.340.10">
    <property type="match status" value="1"/>
</dbReference>
<feature type="domain" description="HBM" evidence="8">
    <location>
        <begin position="38"/>
        <end position="275"/>
    </location>
</feature>
<evidence type="ECO:0000259" key="6">
    <source>
        <dbReference type="PROSITE" id="PS50111"/>
    </source>
</evidence>
<dbReference type="KEGG" id="dvl:Dvul_1207"/>
<dbReference type="Proteomes" id="UP000009173">
    <property type="component" value="Chromosome"/>
</dbReference>
<dbReference type="SMART" id="SM00283">
    <property type="entry name" value="MA"/>
    <property type="match status" value="1"/>
</dbReference>
<dbReference type="InterPro" id="IPR032255">
    <property type="entry name" value="HBM"/>
</dbReference>
<dbReference type="Pfam" id="PF16591">
    <property type="entry name" value="HBM"/>
    <property type="match status" value="1"/>
</dbReference>
<evidence type="ECO:0000259" key="7">
    <source>
        <dbReference type="PROSITE" id="PS50885"/>
    </source>
</evidence>
<protein>
    <submittedName>
        <fullName evidence="9">Methyl-accepting chemotaxis sensory transducer</fullName>
    </submittedName>
</protein>
<dbReference type="SUPFAM" id="SSF58104">
    <property type="entry name" value="Methyl-accepting chemotaxis protein (MCP) signaling domain"/>
    <property type="match status" value="1"/>
</dbReference>
<evidence type="ECO:0000256" key="1">
    <source>
        <dbReference type="ARBA" id="ARBA00022500"/>
    </source>
</evidence>
<dbReference type="RefSeq" id="WP_011792133.1">
    <property type="nucleotide sequence ID" value="NC_008751.1"/>
</dbReference>
<evidence type="ECO:0000256" key="5">
    <source>
        <dbReference type="SAM" id="Phobius"/>
    </source>
</evidence>
<dbReference type="CDD" id="cd06225">
    <property type="entry name" value="HAMP"/>
    <property type="match status" value="1"/>
</dbReference>
<feature type="compositionally biased region" description="Basic and acidic residues" evidence="4">
    <location>
        <begin position="683"/>
        <end position="696"/>
    </location>
</feature>
<dbReference type="InterPro" id="IPR004089">
    <property type="entry name" value="MCPsignal_dom"/>
</dbReference>
<accession>A0A0H3A9L9</accession>
<dbReference type="GO" id="GO:0005886">
    <property type="term" value="C:plasma membrane"/>
    <property type="evidence" value="ECO:0007669"/>
    <property type="project" value="TreeGrafter"/>
</dbReference>
<dbReference type="PANTHER" id="PTHR43531">
    <property type="entry name" value="PROTEIN ICFG"/>
    <property type="match status" value="1"/>
</dbReference>
<keyword evidence="5" id="KW-1133">Transmembrane helix</keyword>
<evidence type="ECO:0000313" key="9">
    <source>
        <dbReference type="EMBL" id="ABM28227.1"/>
    </source>
</evidence>
<dbReference type="PANTHER" id="PTHR43531:SF11">
    <property type="entry name" value="METHYL-ACCEPTING CHEMOTAXIS PROTEIN 3"/>
    <property type="match status" value="1"/>
</dbReference>
<keyword evidence="5" id="KW-0472">Membrane</keyword>
<dbReference type="AlphaFoldDB" id="A0A0H3A9L9"/>
<dbReference type="InterPro" id="IPR051310">
    <property type="entry name" value="MCP_chemotaxis"/>
</dbReference>
<dbReference type="EMBL" id="CP000527">
    <property type="protein sequence ID" value="ABM28227.1"/>
    <property type="molecule type" value="Genomic_DNA"/>
</dbReference>
<keyword evidence="1" id="KW-0145">Chemotaxis</keyword>
<organism evidence="9 10">
    <name type="scientific">Nitratidesulfovibrio vulgaris (strain DP4)</name>
    <name type="common">Desulfovibrio vulgaris</name>
    <dbReference type="NCBI Taxonomy" id="391774"/>
    <lineage>
        <taxon>Bacteria</taxon>
        <taxon>Pseudomonadati</taxon>
        <taxon>Thermodesulfobacteriota</taxon>
        <taxon>Desulfovibrionia</taxon>
        <taxon>Desulfovibrionales</taxon>
        <taxon>Desulfovibrionaceae</taxon>
        <taxon>Nitratidesulfovibrio</taxon>
    </lineage>
</organism>
<dbReference type="InterPro" id="IPR003660">
    <property type="entry name" value="HAMP_dom"/>
</dbReference>
<feature type="domain" description="HAMP" evidence="7">
    <location>
        <begin position="302"/>
        <end position="354"/>
    </location>
</feature>
<dbReference type="Gene3D" id="1.20.1440.210">
    <property type="match status" value="1"/>
</dbReference>
<gene>
    <name evidence="9" type="ordered locus">Dvul_1207</name>
</gene>
<dbReference type="GO" id="GO:0006935">
    <property type="term" value="P:chemotaxis"/>
    <property type="evidence" value="ECO:0007669"/>
    <property type="project" value="UniProtKB-KW"/>
</dbReference>
<evidence type="ECO:0000259" key="8">
    <source>
        <dbReference type="PROSITE" id="PS51753"/>
    </source>
</evidence>
<comment type="similarity">
    <text evidence="2">Belongs to the methyl-accepting chemotaxis (MCP) protein family.</text>
</comment>
<dbReference type="Pfam" id="PF00672">
    <property type="entry name" value="HAMP"/>
    <property type="match status" value="1"/>
</dbReference>
<feature type="compositionally biased region" description="Acidic residues" evidence="4">
    <location>
        <begin position="710"/>
        <end position="720"/>
    </location>
</feature>
<feature type="region of interest" description="Disordered" evidence="4">
    <location>
        <begin position="669"/>
        <end position="720"/>
    </location>
</feature>
<dbReference type="Gene3D" id="1.10.287.950">
    <property type="entry name" value="Methyl-accepting chemotaxis protein"/>
    <property type="match status" value="1"/>
</dbReference>
<dbReference type="Pfam" id="PF00015">
    <property type="entry name" value="MCPsignal"/>
    <property type="match status" value="1"/>
</dbReference>
<dbReference type="SMART" id="SM00304">
    <property type="entry name" value="HAMP"/>
    <property type="match status" value="2"/>
</dbReference>
<keyword evidence="5" id="KW-0812">Transmembrane</keyword>
<name>A0A0H3A9L9_NITV4</name>
<evidence type="ECO:0000256" key="2">
    <source>
        <dbReference type="ARBA" id="ARBA00029447"/>
    </source>
</evidence>
<dbReference type="GO" id="GO:0007165">
    <property type="term" value="P:signal transduction"/>
    <property type="evidence" value="ECO:0007669"/>
    <property type="project" value="UniProtKB-KW"/>
</dbReference>
<feature type="transmembrane region" description="Helical" evidence="5">
    <location>
        <begin position="277"/>
        <end position="300"/>
    </location>
</feature>
<dbReference type="PROSITE" id="PS50111">
    <property type="entry name" value="CHEMOTAXIS_TRANSDUC_2"/>
    <property type="match status" value="1"/>
</dbReference>
<dbReference type="PROSITE" id="PS50885">
    <property type="entry name" value="HAMP"/>
    <property type="match status" value="1"/>
</dbReference>
<sequence length="720" mass="78108" precursor="true">MFRNYSLATRLLMAFTALLLLGAVVATMGWRTQHKLIGEMETARVVGDMVTTSERARIDVLYYLLNGHEESAGEVDAKVKRILASVERIRGTLGGQEGGDLQAIAQKSSEYQLLFRELQSVGVERDKTLQQAIAAASQVTDAFDALFEASMAASATDVADRVQEMQKLFLLSRVHILYYLWRGKPDDLMRVREYLDKVRKGVEPLQQSALRARFGTALDSAVSSVRQYEAMVGAFTEFEPRRRALMEKMVASATVLADSARILLERQDAHTQESVRFSAATVLAISLTALLFGIVFTVLTTRMIKKGLGRAVSAAESVAEGNVDVVLEVDSRDEIGTLLTSMNRMLEAERKVATAATDLARGQAVTQPEPRGPRDTLTRALAEMVAVERNIAELAVTMASGDLTRRIAPRSEEDKLLRSLMDMVERISCVVRDVQLGAENVAAGSEELSATAEALSQGATEQAASVEQCSASMEEMATRIAQNAENAKTTETIALRAAEDARQSGLAVEETLVAMRDIASRISIIEEIARQTDLLALNAAIEAARAGEQGRGFAVVAAEVRKLAERSQAAAAEINRLSAASLDVSERAGSLLHKLVPDIARTAELVQEIAAASIEQREGAEQVNDALHMLDQVIQQNAAASEEVASTSEELSAQAGHLQRTVAFFRIPGGGTRPRSAPFIAGQEKKPGQTRVEVDVPKAPATPRLRLDLSDDEDGDFERF</sequence>
<dbReference type="GO" id="GO:0004888">
    <property type="term" value="F:transmembrane signaling receptor activity"/>
    <property type="evidence" value="ECO:0007669"/>
    <property type="project" value="TreeGrafter"/>
</dbReference>
<evidence type="ECO:0000256" key="4">
    <source>
        <dbReference type="SAM" id="MobiDB-lite"/>
    </source>
</evidence>
<dbReference type="SMART" id="SM01358">
    <property type="entry name" value="HBM"/>
    <property type="match status" value="1"/>
</dbReference>